<proteinExistence type="predicted"/>
<dbReference type="Proteomes" id="UP000185639">
    <property type="component" value="Unassembled WGS sequence"/>
</dbReference>
<dbReference type="STRING" id="484498.SAMN05421686_1073"/>
<name>A0A1N7NGH8_9GAMM</name>
<organism evidence="1 2">
    <name type="scientific">Thalassolituus maritimus</name>
    <dbReference type="NCBI Taxonomy" id="484498"/>
    <lineage>
        <taxon>Bacteria</taxon>
        <taxon>Pseudomonadati</taxon>
        <taxon>Pseudomonadota</taxon>
        <taxon>Gammaproteobacteria</taxon>
        <taxon>Oceanospirillales</taxon>
        <taxon>Oceanospirillaceae</taxon>
        <taxon>Thalassolituus</taxon>
    </lineage>
</organism>
<dbReference type="RefSeq" id="WP_245820098.1">
    <property type="nucleotide sequence ID" value="NZ_CAJWBH010000007.1"/>
</dbReference>
<dbReference type="AlphaFoldDB" id="A0A1N7NGH8"/>
<sequence>MKNVLRHPLTIAMTALSLPVCSLEAISDREMADVSGQAFITIDASSYSDGTGEWAGQYEFTKVNLGLDIETLMTIDTLKVGEFERTVGEDGTVPMTDAQGNPVTQNGNLVAHDADLIIENFGLGRVTNYKDAVNASIEEFKIRDPYIELAYKVENGVRKVAGVRIGFSEAQGWLSGDLISLTGNLNGRIEGPASVVYDQNCNGQGTASWLQCIELGLADALGTQLVSTIDLVDGAVGTAGYSYGAGRELNEDGELQNPDSPYLDVPYLKRASWAGVPGGRSFTAPGSALEFIIPALTGSEDCTVTGTPACFPLTNFQSVYVGDESVDFENGGGATGAFVSLQTTSVPWEDFSGIEGSDRVLTQRGAFLNIAKFDSGSGVKYPLNLDLFSATNGTPRQATCVGSLKGC</sequence>
<keyword evidence="2" id="KW-1185">Reference proteome</keyword>
<protein>
    <submittedName>
        <fullName evidence="1">Uncharacterized protein</fullName>
    </submittedName>
</protein>
<evidence type="ECO:0000313" key="2">
    <source>
        <dbReference type="Proteomes" id="UP000185639"/>
    </source>
</evidence>
<gene>
    <name evidence="1" type="ORF">SAMN05421686_1073</name>
</gene>
<evidence type="ECO:0000313" key="1">
    <source>
        <dbReference type="EMBL" id="SIS97454.1"/>
    </source>
</evidence>
<reference evidence="2" key="1">
    <citation type="submission" date="2017-01" db="EMBL/GenBank/DDBJ databases">
        <authorList>
            <person name="Varghese N."/>
            <person name="Submissions S."/>
        </authorList>
    </citation>
    <scope>NUCLEOTIDE SEQUENCE [LARGE SCALE GENOMIC DNA]</scope>
    <source>
        <strain evidence="2">DSM 24913</strain>
    </source>
</reference>
<accession>A0A1N7NGH8</accession>
<dbReference type="EMBL" id="FTOH01000007">
    <property type="protein sequence ID" value="SIS97454.1"/>
    <property type="molecule type" value="Genomic_DNA"/>
</dbReference>